<evidence type="ECO:0000313" key="3">
    <source>
        <dbReference type="Proteomes" id="UP000264883"/>
    </source>
</evidence>
<feature type="transmembrane region" description="Helical" evidence="1">
    <location>
        <begin position="74"/>
        <end position="93"/>
    </location>
</feature>
<dbReference type="KEGG" id="cia:BEN51_10080"/>
<keyword evidence="3" id="KW-1185">Reference proteome</keyword>
<proteinExistence type="predicted"/>
<keyword evidence="1" id="KW-0472">Membrane</keyword>
<organism evidence="2 3">
    <name type="scientific">Clostridium isatidis</name>
    <dbReference type="NCBI Taxonomy" id="182773"/>
    <lineage>
        <taxon>Bacteria</taxon>
        <taxon>Bacillati</taxon>
        <taxon>Bacillota</taxon>
        <taxon>Clostridia</taxon>
        <taxon>Eubacteriales</taxon>
        <taxon>Clostridiaceae</taxon>
        <taxon>Clostridium</taxon>
    </lineage>
</organism>
<feature type="transmembrane region" description="Helical" evidence="1">
    <location>
        <begin position="30"/>
        <end position="53"/>
    </location>
</feature>
<gene>
    <name evidence="2" type="ORF">BEN51_10080</name>
</gene>
<feature type="transmembrane region" description="Helical" evidence="1">
    <location>
        <begin position="7"/>
        <end position="24"/>
    </location>
</feature>
<dbReference type="EMBL" id="CP016786">
    <property type="protein sequence ID" value="ASW43819.1"/>
    <property type="molecule type" value="Genomic_DNA"/>
</dbReference>
<keyword evidence="1" id="KW-0812">Transmembrane</keyword>
<evidence type="ECO:0000313" key="2">
    <source>
        <dbReference type="EMBL" id="ASW43819.1"/>
    </source>
</evidence>
<accession>A0A343JE61</accession>
<dbReference type="OrthoDB" id="3169575at2"/>
<evidence type="ECO:0008006" key="4">
    <source>
        <dbReference type="Google" id="ProtNLM"/>
    </source>
</evidence>
<sequence length="547" mass="61424">MKKKIGLLLGILLLILIWFIYYFIMPVLNIKFLFNAIVILVGIILLIPAIYYASIKENVNDEASVKKNKKISKTLFSLLILVIIIALGVNLASSKMVSAKKYRALAGDVKTEEFVDNVKEIELKNIPIIDEEYAIRVADKEVGQIPSLGSRTDLGDMTLQQVGDKLYYVAPLEPSGIFAWLKNRGTEGYVMVNATSLNDVKLVTELNGQALKLKYSKRAYFGDDIKRHIYKNIKTVGFTDYSFEIDDEGRPYWIVTAYDKGVGIRSEKVIGIVLVDAQTGESTYYDDISKIPEWIDRVQPIDLMVKQIEWWGKYIHGFWNFSKTNKLETTNGTGIIYIDDICYYYTGMTSVGVDNSSVGFMLVNSVTGEKTFYKNSGATENAAMSSAEGKVQNLGYSASFPYLINVNNEATYFIPLKDNEGLIKQYAMVNVENYNIVGVGNNIEETYNNYITALNNGNKNTTDIEANGNAKKETLTVDRIGSIISQNELVFYITTVEYPEKLIIVSQGLSKETPLTKEKDKISISYYENGNSSINAITFDNLNINIK</sequence>
<evidence type="ECO:0000256" key="1">
    <source>
        <dbReference type="SAM" id="Phobius"/>
    </source>
</evidence>
<name>A0A343JE61_9CLOT</name>
<protein>
    <recommendedName>
        <fullName evidence="4">Cell shape-determining protein</fullName>
    </recommendedName>
</protein>
<dbReference type="AlphaFoldDB" id="A0A343JE61"/>
<reference evidence="2 3" key="1">
    <citation type="submission" date="2016-08" db="EMBL/GenBank/DDBJ databases">
        <title>Complete Genome Sequence Of The Indigo Reducing Clostridium isatidis DSM15098.</title>
        <authorList>
            <person name="Little G.T."/>
            <person name="Minton N.P."/>
        </authorList>
    </citation>
    <scope>NUCLEOTIDE SEQUENCE [LARGE SCALE GENOMIC DNA]</scope>
    <source>
        <strain evidence="2 3">DSM 15098</strain>
    </source>
</reference>
<dbReference type="Proteomes" id="UP000264883">
    <property type="component" value="Chromosome"/>
</dbReference>
<keyword evidence="1" id="KW-1133">Transmembrane helix</keyword>
<dbReference type="RefSeq" id="WP_119865953.1">
    <property type="nucleotide sequence ID" value="NZ_CP016786.1"/>
</dbReference>